<accession>A0A1A9BB53</accession>
<keyword evidence="5" id="KW-1185">Reference proteome</keyword>
<proteinExistence type="inferred from homology"/>
<comment type="similarity">
    <text evidence="1">Belongs to the UPF0337 (CsbD) family.</text>
</comment>
<evidence type="ECO:0000256" key="2">
    <source>
        <dbReference type="SAM" id="MobiDB-lite"/>
    </source>
</evidence>
<feature type="domain" description="CsbD-like" evidence="3">
    <location>
        <begin position="5"/>
        <end position="56"/>
    </location>
</feature>
<dbReference type="STRING" id="946078.GA0070622_3762"/>
<feature type="compositionally biased region" description="Low complexity" evidence="2">
    <location>
        <begin position="36"/>
        <end position="49"/>
    </location>
</feature>
<dbReference type="SUPFAM" id="SSF69047">
    <property type="entry name" value="Hypothetical protein YjbJ"/>
    <property type="match status" value="1"/>
</dbReference>
<evidence type="ECO:0000313" key="5">
    <source>
        <dbReference type="Proteomes" id="UP000199558"/>
    </source>
</evidence>
<name>A0A1A9BB53_9ACTN</name>
<feature type="compositionally biased region" description="Basic and acidic residues" evidence="2">
    <location>
        <begin position="18"/>
        <end position="35"/>
    </location>
</feature>
<organism evidence="4 5">
    <name type="scientific">Micromonospora sediminicola</name>
    <dbReference type="NCBI Taxonomy" id="946078"/>
    <lineage>
        <taxon>Bacteria</taxon>
        <taxon>Bacillati</taxon>
        <taxon>Actinomycetota</taxon>
        <taxon>Actinomycetes</taxon>
        <taxon>Micromonosporales</taxon>
        <taxon>Micromonosporaceae</taxon>
        <taxon>Micromonospora</taxon>
    </lineage>
</organism>
<evidence type="ECO:0000313" key="4">
    <source>
        <dbReference type="EMBL" id="SBT66735.1"/>
    </source>
</evidence>
<protein>
    <submittedName>
        <fullName evidence="4">CsbD-like</fullName>
    </submittedName>
</protein>
<feature type="region of interest" description="Disordered" evidence="2">
    <location>
        <begin position="1"/>
        <end position="64"/>
    </location>
</feature>
<dbReference type="EMBL" id="FLRH01000003">
    <property type="protein sequence ID" value="SBT66735.1"/>
    <property type="molecule type" value="Genomic_DNA"/>
</dbReference>
<dbReference type="RefSeq" id="WP_091574484.1">
    <property type="nucleotide sequence ID" value="NZ_FLRH01000003.1"/>
</dbReference>
<dbReference type="AlphaFoldDB" id="A0A1A9BB53"/>
<dbReference type="InterPro" id="IPR008462">
    <property type="entry name" value="CsbD"/>
</dbReference>
<gene>
    <name evidence="4" type="ORF">GA0070622_3762</name>
</gene>
<dbReference type="InterPro" id="IPR036629">
    <property type="entry name" value="YjbJ_sf"/>
</dbReference>
<evidence type="ECO:0000256" key="1">
    <source>
        <dbReference type="ARBA" id="ARBA00009129"/>
    </source>
</evidence>
<dbReference type="Gene3D" id="1.10.1470.10">
    <property type="entry name" value="YjbJ"/>
    <property type="match status" value="1"/>
</dbReference>
<dbReference type="OrthoDB" id="2143260at2"/>
<dbReference type="Proteomes" id="UP000199558">
    <property type="component" value="Unassembled WGS sequence"/>
</dbReference>
<reference evidence="5" key="1">
    <citation type="submission" date="2016-06" db="EMBL/GenBank/DDBJ databases">
        <authorList>
            <person name="Varghese N."/>
            <person name="Submissions Spin"/>
        </authorList>
    </citation>
    <scope>NUCLEOTIDE SEQUENCE [LARGE SCALE GENOMIC DNA]</scope>
    <source>
        <strain evidence="5">DSM 45794</strain>
    </source>
</reference>
<feature type="compositionally biased region" description="Basic and acidic residues" evidence="2">
    <location>
        <begin position="1"/>
        <end position="11"/>
    </location>
</feature>
<dbReference type="Pfam" id="PF05532">
    <property type="entry name" value="CsbD"/>
    <property type="match status" value="1"/>
</dbReference>
<feature type="compositionally biased region" description="Basic and acidic residues" evidence="2">
    <location>
        <begin position="53"/>
        <end position="64"/>
    </location>
</feature>
<evidence type="ECO:0000259" key="3">
    <source>
        <dbReference type="Pfam" id="PF05532"/>
    </source>
</evidence>
<sequence length="64" mass="7033">MSFTDKAKMKAQEMSGMAKERIGDVTDNERLRAEGASEQSAARARQAGQDVKQAGRDVKDAFEK</sequence>